<evidence type="ECO:0000313" key="1">
    <source>
        <dbReference type="EMBL" id="QIO09810.1"/>
    </source>
</evidence>
<sequence>MHVKKGNRAVQKNKTRHHLTAVFIGLSLTGLVACDPKNKDKVNDQKQPKTLQPTEKAEVLPFLNIQEQPAKYALPFCEKKDCIDVKIQTIHTQDAFINQWIADSQAKVIQDQLGLKQAMSLQQAINAYVKASDAWQQDFKANQAYALDMQTRIAAQRNQYVLLQVIVNTKQEDVSVKDRGYFFVVDRKLHKKLSLLDVIESKQQNVMNEIIQAKYQEWLTEQKTEVRKSAPKKLYWGQNDWFFDDEGLGVHYRANEIVKDGTQLDIYLSKAQTQQIVQPNIFQKMF</sequence>
<reference evidence="1 2" key="1">
    <citation type="submission" date="2020-03" db="EMBL/GenBank/DDBJ databases">
        <authorList>
            <person name="Zhu W."/>
        </authorList>
    </citation>
    <scope>NUCLEOTIDE SEQUENCE [LARGE SCALE GENOMIC DNA]</scope>
    <source>
        <strain evidence="1 2">185</strain>
    </source>
</reference>
<dbReference type="AlphaFoldDB" id="A0A6G8S6R7"/>
<proteinExistence type="predicted"/>
<gene>
    <name evidence="1" type="ORF">G8D99_12865</name>
</gene>
<evidence type="ECO:0000313" key="2">
    <source>
        <dbReference type="Proteomes" id="UP000501939"/>
    </source>
</evidence>
<dbReference type="KEGG" id="alj:G8D99_12865"/>
<evidence type="ECO:0008006" key="3">
    <source>
        <dbReference type="Google" id="ProtNLM"/>
    </source>
</evidence>
<protein>
    <recommendedName>
        <fullName evidence="3">DUF3298 domain-containing protein</fullName>
    </recommendedName>
</protein>
<keyword evidence="2" id="KW-1185">Reference proteome</keyword>
<name>A0A6G8S6R7_9GAMM</name>
<dbReference type="PROSITE" id="PS51257">
    <property type="entry name" value="PROKAR_LIPOPROTEIN"/>
    <property type="match status" value="1"/>
</dbReference>
<dbReference type="Gene3D" id="3.30.565.40">
    <property type="entry name" value="Fervidobacterium nodosum Rt17-B1 like"/>
    <property type="match status" value="1"/>
</dbReference>
<dbReference type="EMBL" id="CP049916">
    <property type="protein sequence ID" value="QIO09810.1"/>
    <property type="molecule type" value="Genomic_DNA"/>
</dbReference>
<organism evidence="1 2">
    <name type="scientific">Acinetobacter lanii</name>
    <dbReference type="NCBI Taxonomy" id="2715163"/>
    <lineage>
        <taxon>Bacteria</taxon>
        <taxon>Pseudomonadati</taxon>
        <taxon>Pseudomonadota</taxon>
        <taxon>Gammaproteobacteria</taxon>
        <taxon>Moraxellales</taxon>
        <taxon>Moraxellaceae</taxon>
        <taxon>Acinetobacter</taxon>
    </lineage>
</organism>
<dbReference type="Proteomes" id="UP000501939">
    <property type="component" value="Chromosome"/>
</dbReference>
<accession>A0A6G8S6R7</accession>